<feature type="domain" description="HTH tetR-type" evidence="5">
    <location>
        <begin position="9"/>
        <end position="69"/>
    </location>
</feature>
<evidence type="ECO:0000259" key="5">
    <source>
        <dbReference type="PROSITE" id="PS50977"/>
    </source>
</evidence>
<dbReference type="PANTHER" id="PTHR30055">
    <property type="entry name" value="HTH-TYPE TRANSCRIPTIONAL REGULATOR RUTR"/>
    <property type="match status" value="1"/>
</dbReference>
<name>A0AAJ3NL55_9MYCO</name>
<keyword evidence="7" id="KW-1185">Reference proteome</keyword>
<protein>
    <submittedName>
        <fullName evidence="6">Tetr family transcriptional regulator</fullName>
    </submittedName>
</protein>
<dbReference type="InterPro" id="IPR001647">
    <property type="entry name" value="HTH_TetR"/>
</dbReference>
<dbReference type="Proteomes" id="UP000193387">
    <property type="component" value="Unassembled WGS sequence"/>
</dbReference>
<evidence type="ECO:0000313" key="6">
    <source>
        <dbReference type="EMBL" id="ORW63971.1"/>
    </source>
</evidence>
<dbReference type="RefSeq" id="WP_085258766.1">
    <property type="nucleotide sequence ID" value="NZ_AP022573.1"/>
</dbReference>
<dbReference type="PANTHER" id="PTHR30055:SF234">
    <property type="entry name" value="HTH-TYPE TRANSCRIPTIONAL REGULATOR BETI"/>
    <property type="match status" value="1"/>
</dbReference>
<organism evidence="6 7">
    <name type="scientific">Mycobacterium saskatchewanense</name>
    <dbReference type="NCBI Taxonomy" id="220927"/>
    <lineage>
        <taxon>Bacteria</taxon>
        <taxon>Bacillati</taxon>
        <taxon>Actinomycetota</taxon>
        <taxon>Actinomycetes</taxon>
        <taxon>Mycobacteriales</taxon>
        <taxon>Mycobacteriaceae</taxon>
        <taxon>Mycobacterium</taxon>
        <taxon>Mycobacterium simiae complex</taxon>
    </lineage>
</organism>
<proteinExistence type="predicted"/>
<dbReference type="PROSITE" id="PS50977">
    <property type="entry name" value="HTH_TETR_2"/>
    <property type="match status" value="1"/>
</dbReference>
<keyword evidence="3" id="KW-0804">Transcription</keyword>
<evidence type="ECO:0000256" key="1">
    <source>
        <dbReference type="ARBA" id="ARBA00023015"/>
    </source>
</evidence>
<reference evidence="6 7" key="1">
    <citation type="submission" date="2016-01" db="EMBL/GenBank/DDBJ databases">
        <title>The new phylogeny of the genus Mycobacterium.</title>
        <authorList>
            <person name="Tarcisio F."/>
            <person name="Conor M."/>
            <person name="Antonella G."/>
            <person name="Elisabetta G."/>
            <person name="Giulia F.S."/>
            <person name="Sara T."/>
            <person name="Anna F."/>
            <person name="Clotilde B."/>
            <person name="Roberto B."/>
            <person name="Veronica D.S."/>
            <person name="Fabio R."/>
            <person name="Monica P."/>
            <person name="Olivier J."/>
            <person name="Enrico T."/>
            <person name="Nicola S."/>
        </authorList>
    </citation>
    <scope>NUCLEOTIDE SEQUENCE [LARGE SCALE GENOMIC DNA]</scope>
    <source>
        <strain evidence="6 7">DSM 44616</strain>
    </source>
</reference>
<dbReference type="GO" id="GO:0000976">
    <property type="term" value="F:transcription cis-regulatory region binding"/>
    <property type="evidence" value="ECO:0007669"/>
    <property type="project" value="TreeGrafter"/>
</dbReference>
<dbReference type="InterPro" id="IPR009057">
    <property type="entry name" value="Homeodomain-like_sf"/>
</dbReference>
<dbReference type="InterPro" id="IPR050109">
    <property type="entry name" value="HTH-type_TetR-like_transc_reg"/>
</dbReference>
<gene>
    <name evidence="6" type="ORF">AWC23_27345</name>
</gene>
<keyword evidence="2 4" id="KW-0238">DNA-binding</keyword>
<evidence type="ECO:0000256" key="2">
    <source>
        <dbReference type="ARBA" id="ARBA00023125"/>
    </source>
</evidence>
<feature type="DNA-binding region" description="H-T-H motif" evidence="4">
    <location>
        <begin position="32"/>
        <end position="51"/>
    </location>
</feature>
<comment type="caution">
    <text evidence="6">The sequence shown here is derived from an EMBL/GenBank/DDBJ whole genome shotgun (WGS) entry which is preliminary data.</text>
</comment>
<evidence type="ECO:0000313" key="7">
    <source>
        <dbReference type="Proteomes" id="UP000193387"/>
    </source>
</evidence>
<dbReference type="GO" id="GO:0003700">
    <property type="term" value="F:DNA-binding transcription factor activity"/>
    <property type="evidence" value="ECO:0007669"/>
    <property type="project" value="TreeGrafter"/>
</dbReference>
<keyword evidence="1" id="KW-0805">Transcription regulation</keyword>
<dbReference type="AlphaFoldDB" id="A0AAJ3NL55"/>
<evidence type="ECO:0000256" key="4">
    <source>
        <dbReference type="PROSITE-ProRule" id="PRU00335"/>
    </source>
</evidence>
<evidence type="ECO:0000256" key="3">
    <source>
        <dbReference type="ARBA" id="ARBA00023163"/>
    </source>
</evidence>
<sequence>MNRVERRKLEMREKILVAAFDLFLSKGVAATTIEEICEQADVANRTFFNHFATRGDMIRALAERRLVNLHDVVFDRAGEPIPARLIGVFDDIGTTLVSSGDTYRELIGEMMATTGYGIQRGFNLHETFAELIKEGVSRGEVTAGHDPETLADIIVGALSGGILNWTLDGTYSLPTNLHNLGVALAELLTVPAEDPVKPSSRSKRAR</sequence>
<dbReference type="EMBL" id="LQPR01000085">
    <property type="protein sequence ID" value="ORW63971.1"/>
    <property type="molecule type" value="Genomic_DNA"/>
</dbReference>
<dbReference type="Gene3D" id="1.10.357.10">
    <property type="entry name" value="Tetracycline Repressor, domain 2"/>
    <property type="match status" value="1"/>
</dbReference>
<dbReference type="Pfam" id="PF00440">
    <property type="entry name" value="TetR_N"/>
    <property type="match status" value="1"/>
</dbReference>
<dbReference type="SUPFAM" id="SSF48498">
    <property type="entry name" value="Tetracyclin repressor-like, C-terminal domain"/>
    <property type="match status" value="1"/>
</dbReference>
<accession>A0AAJ3NL55</accession>
<dbReference type="SUPFAM" id="SSF46689">
    <property type="entry name" value="Homeodomain-like"/>
    <property type="match status" value="1"/>
</dbReference>
<dbReference type="InterPro" id="IPR036271">
    <property type="entry name" value="Tet_transcr_reg_TetR-rel_C_sf"/>
</dbReference>